<dbReference type="Proteomes" id="UP000005143">
    <property type="component" value="Unassembled WGS sequence"/>
</dbReference>
<feature type="transmembrane region" description="Helical" evidence="1">
    <location>
        <begin position="97"/>
        <end position="118"/>
    </location>
</feature>
<reference evidence="2 3" key="1">
    <citation type="journal article" date="2013" name="Biodegradation">
        <title>Quantitative proteomic analysis of ibuprofen-degrading Patulibacter sp. strain I11.</title>
        <authorList>
            <person name="Almeida B."/>
            <person name="Kjeldal H."/>
            <person name="Lolas I."/>
            <person name="Knudsen A.D."/>
            <person name="Carvalho G."/>
            <person name="Nielsen K.L."/>
            <person name="Barreto Crespo M.T."/>
            <person name="Stensballe A."/>
            <person name="Nielsen J.L."/>
        </authorList>
    </citation>
    <scope>NUCLEOTIDE SEQUENCE [LARGE SCALE GENOMIC DNA]</scope>
    <source>
        <strain evidence="2 3">I11</strain>
    </source>
</reference>
<sequence>MAPIKILQGIRLAVGVGAWAAPNLTGKLFGLDPEANPQAAYPTRLFGVRDAVLGVGTLATRDPAARRLWLQLGIVTDAVDVASAALGGREGSLPKQAAALAGGVAVAAVGLGVAALLAEREA</sequence>
<keyword evidence="3" id="KW-1185">Reference proteome</keyword>
<keyword evidence="1" id="KW-1133">Transmembrane helix</keyword>
<keyword evidence="1" id="KW-0812">Transmembrane</keyword>
<evidence type="ECO:0000313" key="2">
    <source>
        <dbReference type="EMBL" id="EHN12727.1"/>
    </source>
</evidence>
<dbReference type="AlphaFoldDB" id="H0E0W3"/>
<evidence type="ECO:0000256" key="1">
    <source>
        <dbReference type="SAM" id="Phobius"/>
    </source>
</evidence>
<accession>H0E0W3</accession>
<protein>
    <recommendedName>
        <fullName evidence="4">DUF4267 domain-containing protein</fullName>
    </recommendedName>
</protein>
<comment type="caution">
    <text evidence="2">The sequence shown here is derived from an EMBL/GenBank/DDBJ whole genome shotgun (WGS) entry which is preliminary data.</text>
</comment>
<evidence type="ECO:0000313" key="3">
    <source>
        <dbReference type="Proteomes" id="UP000005143"/>
    </source>
</evidence>
<gene>
    <name evidence="2" type="ORF">PAI11_04210</name>
</gene>
<organism evidence="2 3">
    <name type="scientific">Patulibacter medicamentivorans</name>
    <dbReference type="NCBI Taxonomy" id="1097667"/>
    <lineage>
        <taxon>Bacteria</taxon>
        <taxon>Bacillati</taxon>
        <taxon>Actinomycetota</taxon>
        <taxon>Thermoleophilia</taxon>
        <taxon>Solirubrobacterales</taxon>
        <taxon>Patulibacteraceae</taxon>
        <taxon>Patulibacter</taxon>
    </lineage>
</organism>
<keyword evidence="1" id="KW-0472">Membrane</keyword>
<evidence type="ECO:0008006" key="4">
    <source>
        <dbReference type="Google" id="ProtNLM"/>
    </source>
</evidence>
<dbReference type="EMBL" id="AGUD01000012">
    <property type="protein sequence ID" value="EHN12727.1"/>
    <property type="molecule type" value="Genomic_DNA"/>
</dbReference>
<dbReference type="RefSeq" id="WP_007570354.1">
    <property type="nucleotide sequence ID" value="NZ_AGUD01000012.1"/>
</dbReference>
<dbReference type="OrthoDB" id="4773974at2"/>
<proteinExistence type="predicted"/>
<name>H0E0W3_9ACTN</name>